<dbReference type="EMBL" id="AP028918">
    <property type="protein sequence ID" value="BES99275.1"/>
    <property type="molecule type" value="Genomic_DNA"/>
</dbReference>
<keyword evidence="3" id="KW-0813">Transport</keyword>
<evidence type="ECO:0000256" key="3">
    <source>
        <dbReference type="ARBA" id="ARBA00022448"/>
    </source>
</evidence>
<keyword evidence="8" id="KW-0472">Membrane</keyword>
<keyword evidence="7" id="KW-0496">Mitochondrion</keyword>
<evidence type="ECO:0000313" key="11">
    <source>
        <dbReference type="Proteomes" id="UP001307889"/>
    </source>
</evidence>
<proteinExistence type="inferred from homology"/>
<protein>
    <submittedName>
        <fullName evidence="10">Mitochondrial import inner membrane translocase subunit</fullName>
    </submittedName>
</protein>
<evidence type="ECO:0000256" key="7">
    <source>
        <dbReference type="ARBA" id="ARBA00023128"/>
    </source>
</evidence>
<keyword evidence="11" id="KW-1185">Reference proteome</keyword>
<keyword evidence="5" id="KW-0653">Protein transport</keyword>
<evidence type="ECO:0000256" key="4">
    <source>
        <dbReference type="ARBA" id="ARBA00022792"/>
    </source>
</evidence>
<dbReference type="Pfam" id="PF03656">
    <property type="entry name" value="Pam16"/>
    <property type="match status" value="1"/>
</dbReference>
<evidence type="ECO:0000256" key="1">
    <source>
        <dbReference type="ARBA" id="ARBA00004637"/>
    </source>
</evidence>
<evidence type="ECO:0000256" key="6">
    <source>
        <dbReference type="ARBA" id="ARBA00023010"/>
    </source>
</evidence>
<dbReference type="PANTHER" id="PTHR12388:SF0">
    <property type="entry name" value="MITOCHONDRIAL IMPORT INNER MEMBRANE TRANSLOCASE SUBUNIT TIM16"/>
    <property type="match status" value="1"/>
</dbReference>
<dbReference type="Gene3D" id="1.10.287.110">
    <property type="entry name" value="DnaJ domain"/>
    <property type="match status" value="1"/>
</dbReference>
<dbReference type="Proteomes" id="UP001307889">
    <property type="component" value="Chromosome 10"/>
</dbReference>
<evidence type="ECO:0000256" key="2">
    <source>
        <dbReference type="ARBA" id="ARBA00008817"/>
    </source>
</evidence>
<accession>A0ABN7B4D5</accession>
<keyword evidence="4" id="KW-0999">Mitochondrion inner membrane</keyword>
<feature type="region of interest" description="Disordered" evidence="9">
    <location>
        <begin position="31"/>
        <end position="55"/>
    </location>
</feature>
<evidence type="ECO:0000256" key="8">
    <source>
        <dbReference type="ARBA" id="ARBA00023136"/>
    </source>
</evidence>
<sequence length="129" mass="14230">MAKYLAQIIVLGTQVVARAFARAVRQEWAASQEAAKRAGGGQRGANRAAANSRTGMTLEEAQQILNVDKLDPEEVKKRYEHLFAINDKSKGGSFYIQSKVFRAKERIDDELQQVAAESVKKPKPPTEGT</sequence>
<comment type="subcellular location">
    <subcellularLocation>
        <location evidence="1">Mitochondrion inner membrane</location>
        <topology evidence="1">Peripheral membrane protein</topology>
    </subcellularLocation>
</comment>
<dbReference type="PANTHER" id="PTHR12388">
    <property type="entry name" value="MITOCHONDRIA ASSOCIATED GRANULOCYTE MACROPHAGE CSF SIGNALING MOLECULE"/>
    <property type="match status" value="1"/>
</dbReference>
<name>A0ABN7B4D5_9HEMI</name>
<evidence type="ECO:0000313" key="10">
    <source>
        <dbReference type="EMBL" id="BES99275.1"/>
    </source>
</evidence>
<evidence type="ECO:0000256" key="5">
    <source>
        <dbReference type="ARBA" id="ARBA00022927"/>
    </source>
</evidence>
<comment type="similarity">
    <text evidence="2">Belongs to the TIM16/PAM16 family.</text>
</comment>
<gene>
    <name evidence="10" type="ORF">NTJ_12093</name>
</gene>
<organism evidence="10 11">
    <name type="scientific">Nesidiocoris tenuis</name>
    <dbReference type="NCBI Taxonomy" id="355587"/>
    <lineage>
        <taxon>Eukaryota</taxon>
        <taxon>Metazoa</taxon>
        <taxon>Ecdysozoa</taxon>
        <taxon>Arthropoda</taxon>
        <taxon>Hexapoda</taxon>
        <taxon>Insecta</taxon>
        <taxon>Pterygota</taxon>
        <taxon>Neoptera</taxon>
        <taxon>Paraneoptera</taxon>
        <taxon>Hemiptera</taxon>
        <taxon>Heteroptera</taxon>
        <taxon>Panheteroptera</taxon>
        <taxon>Cimicomorpha</taxon>
        <taxon>Miridae</taxon>
        <taxon>Dicyphina</taxon>
        <taxon>Nesidiocoris</taxon>
    </lineage>
</organism>
<feature type="compositionally biased region" description="Low complexity" evidence="9">
    <location>
        <begin position="44"/>
        <end position="53"/>
    </location>
</feature>
<keyword evidence="6" id="KW-0811">Translocation</keyword>
<dbReference type="InterPro" id="IPR005341">
    <property type="entry name" value="Tim16"/>
</dbReference>
<evidence type="ECO:0000256" key="9">
    <source>
        <dbReference type="SAM" id="MobiDB-lite"/>
    </source>
</evidence>
<dbReference type="InterPro" id="IPR036869">
    <property type="entry name" value="J_dom_sf"/>
</dbReference>
<reference evidence="10 11" key="1">
    <citation type="submission" date="2023-09" db="EMBL/GenBank/DDBJ databases">
        <title>Nesidiocoris tenuis whole genome shotgun sequence.</title>
        <authorList>
            <person name="Shibata T."/>
            <person name="Shimoda M."/>
            <person name="Kobayashi T."/>
            <person name="Uehara T."/>
        </authorList>
    </citation>
    <scope>NUCLEOTIDE SEQUENCE [LARGE SCALE GENOMIC DNA]</scope>
    <source>
        <strain evidence="10 11">Japan</strain>
    </source>
</reference>